<feature type="domain" description="CheW-like" evidence="1">
    <location>
        <begin position="19"/>
        <end position="156"/>
    </location>
</feature>
<dbReference type="PROSITE" id="PS50851">
    <property type="entry name" value="CHEW"/>
    <property type="match status" value="1"/>
</dbReference>
<evidence type="ECO:0000313" key="3">
    <source>
        <dbReference type="Proteomes" id="UP001596122"/>
    </source>
</evidence>
<dbReference type="InterPro" id="IPR002545">
    <property type="entry name" value="CheW-lke_dom"/>
</dbReference>
<accession>A0ABW0GN45</accession>
<evidence type="ECO:0000259" key="1">
    <source>
        <dbReference type="PROSITE" id="PS50851"/>
    </source>
</evidence>
<keyword evidence="3" id="KW-1185">Reference proteome</keyword>
<dbReference type="Proteomes" id="UP001596122">
    <property type="component" value="Unassembled WGS sequence"/>
</dbReference>
<reference evidence="3" key="1">
    <citation type="journal article" date="2019" name="Int. J. Syst. Evol. Microbiol.">
        <title>The Global Catalogue of Microorganisms (GCM) 10K type strain sequencing project: providing services to taxonomists for standard genome sequencing and annotation.</title>
        <authorList>
            <consortium name="The Broad Institute Genomics Platform"/>
            <consortium name="The Broad Institute Genome Sequencing Center for Infectious Disease"/>
            <person name="Wu L."/>
            <person name="Ma J."/>
        </authorList>
    </citation>
    <scope>NUCLEOTIDE SEQUENCE [LARGE SCALE GENOMIC DNA]</scope>
    <source>
        <strain evidence="3">CCUG 43114</strain>
    </source>
</reference>
<organism evidence="2 3">
    <name type="scientific">Aquipuribacter nitratireducens</name>
    <dbReference type="NCBI Taxonomy" id="650104"/>
    <lineage>
        <taxon>Bacteria</taxon>
        <taxon>Bacillati</taxon>
        <taxon>Actinomycetota</taxon>
        <taxon>Actinomycetes</taxon>
        <taxon>Micrococcales</taxon>
        <taxon>Intrasporangiaceae</taxon>
        <taxon>Aquipuribacter</taxon>
    </lineage>
</organism>
<name>A0ABW0GN45_9MICO</name>
<protein>
    <submittedName>
        <fullName evidence="2">Chemotaxis protein CheW</fullName>
    </submittedName>
</protein>
<gene>
    <name evidence="2" type="ORF">ACFPJ6_09855</name>
</gene>
<dbReference type="RefSeq" id="WP_340270464.1">
    <property type="nucleotide sequence ID" value="NZ_JBBEOG010000007.1"/>
</dbReference>
<comment type="caution">
    <text evidence="2">The sequence shown here is derived from an EMBL/GenBank/DDBJ whole genome shotgun (WGS) entry which is preliminary data.</text>
</comment>
<dbReference type="Pfam" id="PF01584">
    <property type="entry name" value="CheW"/>
    <property type="match status" value="1"/>
</dbReference>
<dbReference type="InterPro" id="IPR036061">
    <property type="entry name" value="CheW-like_dom_sf"/>
</dbReference>
<dbReference type="Gene3D" id="2.40.50.180">
    <property type="entry name" value="CheA-289, Domain 4"/>
    <property type="match status" value="1"/>
</dbReference>
<dbReference type="InterPro" id="IPR039315">
    <property type="entry name" value="CheW"/>
</dbReference>
<dbReference type="PANTHER" id="PTHR22617">
    <property type="entry name" value="CHEMOTAXIS SENSOR HISTIDINE KINASE-RELATED"/>
    <property type="match status" value="1"/>
</dbReference>
<dbReference type="Gene3D" id="2.30.30.40">
    <property type="entry name" value="SH3 Domains"/>
    <property type="match status" value="1"/>
</dbReference>
<dbReference type="SMART" id="SM00260">
    <property type="entry name" value="CheW"/>
    <property type="match status" value="1"/>
</dbReference>
<evidence type="ECO:0000313" key="2">
    <source>
        <dbReference type="EMBL" id="MFC5381095.1"/>
    </source>
</evidence>
<sequence length="161" mass="17071">MPVEQLSAPPSGAATDRDTVQYCTFWVDDLYLGIDALMVQEVLRNPGITPVPLAPPAIRGLINLRGQIVTAVDLGARLGRTPTERRMNVVVRAAEGSVSLLVDRIADVVEVPRSGHEAVPTTLTGVARGQLSATCPLADSLLLILDVARVTAVRPEGEGSR</sequence>
<dbReference type="SUPFAM" id="SSF50341">
    <property type="entry name" value="CheW-like"/>
    <property type="match status" value="1"/>
</dbReference>
<dbReference type="EMBL" id="JBHSLD010000009">
    <property type="protein sequence ID" value="MFC5381095.1"/>
    <property type="molecule type" value="Genomic_DNA"/>
</dbReference>
<proteinExistence type="predicted"/>
<dbReference type="PANTHER" id="PTHR22617:SF23">
    <property type="entry name" value="CHEMOTAXIS PROTEIN CHEW"/>
    <property type="match status" value="1"/>
</dbReference>